<sequence length="139" mass="14644">MPFGIVASIDGDTPAACSSDPAAQPRATTAEASPAADRDSSEDSEKAWQVVEGPQDDSTSTAQSSHEPAVSYYPKQKPRRTGADSLPGTSHASSSHLPPAAAQVGHFPAHYMMGGNYDRANQTAFHSRTQQPVHSSQPR</sequence>
<evidence type="ECO:0000313" key="2">
    <source>
        <dbReference type="EMBL" id="OLP80424.1"/>
    </source>
</evidence>
<feature type="compositionally biased region" description="Polar residues" evidence="1">
    <location>
        <begin position="119"/>
        <end position="139"/>
    </location>
</feature>
<comment type="caution">
    <text evidence="2">The sequence shown here is derived from an EMBL/GenBank/DDBJ whole genome shotgun (WGS) entry which is preliminary data.</text>
</comment>
<proteinExistence type="predicted"/>
<feature type="region of interest" description="Disordered" evidence="1">
    <location>
        <begin position="1"/>
        <end position="139"/>
    </location>
</feature>
<feature type="compositionally biased region" description="Polar residues" evidence="1">
    <location>
        <begin position="56"/>
        <end position="66"/>
    </location>
</feature>
<evidence type="ECO:0000313" key="3">
    <source>
        <dbReference type="Proteomes" id="UP000186817"/>
    </source>
</evidence>
<protein>
    <submittedName>
        <fullName evidence="2">Uncharacterized protein</fullName>
    </submittedName>
</protein>
<feature type="compositionally biased region" description="Low complexity" evidence="1">
    <location>
        <begin position="90"/>
        <end position="102"/>
    </location>
</feature>
<reference evidence="2 3" key="1">
    <citation type="submission" date="2016-02" db="EMBL/GenBank/DDBJ databases">
        <title>Genome analysis of coral dinoflagellate symbionts highlights evolutionary adaptations to a symbiotic lifestyle.</title>
        <authorList>
            <person name="Aranda M."/>
            <person name="Li Y."/>
            <person name="Liew Y.J."/>
            <person name="Baumgarten S."/>
            <person name="Simakov O."/>
            <person name="Wilson M."/>
            <person name="Piel J."/>
            <person name="Ashoor H."/>
            <person name="Bougouffa S."/>
            <person name="Bajic V.B."/>
            <person name="Ryu T."/>
            <person name="Ravasi T."/>
            <person name="Bayer T."/>
            <person name="Micklem G."/>
            <person name="Kim H."/>
            <person name="Bhak J."/>
            <person name="Lajeunesse T.C."/>
            <person name="Voolstra C.R."/>
        </authorList>
    </citation>
    <scope>NUCLEOTIDE SEQUENCE [LARGE SCALE GENOMIC DNA]</scope>
    <source>
        <strain evidence="2 3">CCMP2467</strain>
    </source>
</reference>
<name>A0A1Q9CBW1_SYMMI</name>
<evidence type="ECO:0000256" key="1">
    <source>
        <dbReference type="SAM" id="MobiDB-lite"/>
    </source>
</evidence>
<accession>A0A1Q9CBW1</accession>
<keyword evidence="3" id="KW-1185">Reference proteome</keyword>
<dbReference type="Proteomes" id="UP000186817">
    <property type="component" value="Unassembled WGS sequence"/>
</dbReference>
<gene>
    <name evidence="2" type="ORF">AK812_SmicGene39178</name>
</gene>
<organism evidence="2 3">
    <name type="scientific">Symbiodinium microadriaticum</name>
    <name type="common">Dinoflagellate</name>
    <name type="synonym">Zooxanthella microadriatica</name>
    <dbReference type="NCBI Taxonomy" id="2951"/>
    <lineage>
        <taxon>Eukaryota</taxon>
        <taxon>Sar</taxon>
        <taxon>Alveolata</taxon>
        <taxon>Dinophyceae</taxon>
        <taxon>Suessiales</taxon>
        <taxon>Symbiodiniaceae</taxon>
        <taxon>Symbiodinium</taxon>
    </lineage>
</organism>
<dbReference type="AlphaFoldDB" id="A0A1Q9CBW1"/>
<dbReference type="EMBL" id="LSRX01001381">
    <property type="protein sequence ID" value="OLP80424.1"/>
    <property type="molecule type" value="Genomic_DNA"/>
</dbReference>
<feature type="compositionally biased region" description="Basic and acidic residues" evidence="1">
    <location>
        <begin position="36"/>
        <end position="46"/>
    </location>
</feature>